<dbReference type="Gene3D" id="2.40.160.10">
    <property type="entry name" value="Porin"/>
    <property type="match status" value="1"/>
</dbReference>
<keyword evidence="2" id="KW-0732">Signal</keyword>
<protein>
    <recommendedName>
        <fullName evidence="4">Outer membrane porin, OprD family</fullName>
    </recommendedName>
</protein>
<name>A0A1W1C943_9ZZZZ</name>
<accession>A0A1W1C943</accession>
<reference evidence="3" key="1">
    <citation type="submission" date="2016-10" db="EMBL/GenBank/DDBJ databases">
        <authorList>
            <person name="de Groot N.N."/>
        </authorList>
    </citation>
    <scope>NUCLEOTIDE SEQUENCE</scope>
</reference>
<dbReference type="InterPro" id="IPR023614">
    <property type="entry name" value="Porin_dom_sf"/>
</dbReference>
<proteinExistence type="predicted"/>
<dbReference type="EMBL" id="FPHC01000065">
    <property type="protein sequence ID" value="SFV62267.1"/>
    <property type="molecule type" value="Genomic_DNA"/>
</dbReference>
<dbReference type="PANTHER" id="PTHR34596:SF2">
    <property type="entry name" value="CHITOPORIN"/>
    <property type="match status" value="1"/>
</dbReference>
<dbReference type="GO" id="GO:0016020">
    <property type="term" value="C:membrane"/>
    <property type="evidence" value="ECO:0007669"/>
    <property type="project" value="InterPro"/>
</dbReference>
<dbReference type="AlphaFoldDB" id="A0A1W1C943"/>
<evidence type="ECO:0000256" key="2">
    <source>
        <dbReference type="ARBA" id="ARBA00022729"/>
    </source>
</evidence>
<dbReference type="GO" id="GO:0015288">
    <property type="term" value="F:porin activity"/>
    <property type="evidence" value="ECO:0007669"/>
    <property type="project" value="TreeGrafter"/>
</dbReference>
<sequence length="503" mass="55596">MKQIKIATTLSAIIVASATQLVADDTNTTIEATAAPIAINSVSDAFAKGKIKGLLRYGAQHRDSNYHVLQDAPSDTAHNKVQAYSAIGGYLGYETAPLYNISIGATFYTSNPLGNNPDDEKGLGGLYEKDGGQDSYNVLGEAFVKYSDGENLIKIGRQEMPDYRFVSLSNIRMTPFTHEGVVYENSMIDGLKINLAYITGQKDRNGIVFDDMVRSARVKTGCGAVDATGNCVNSGSKMLIRGDFDPANFDSSGNYSGEDKEMPMVGAIYKQDSYKVEAWDYLVNDFVNTLYLYGEYKMDISDEWGLSLAAQYANQQDVGSSVAGNIDTWFYGLKATATASNGMLFFIGYNEVSYNEASYDGGTLFVRWGTPQMFNSFQVQDSELAGTKSIGVGAQFDLGALGILDSTVIRFRYANYDMPDDLDMIDARQDRSEATFDLRYSFTKSSGFGIFTQMDGLSIQFRLAYDDFKTDYDLEAYKELHGYNVFSVTDDFVDARIYIDYIF</sequence>
<dbReference type="PANTHER" id="PTHR34596">
    <property type="entry name" value="CHITOPORIN"/>
    <property type="match status" value="1"/>
</dbReference>
<organism evidence="3">
    <name type="scientific">hydrothermal vent metagenome</name>
    <dbReference type="NCBI Taxonomy" id="652676"/>
    <lineage>
        <taxon>unclassified sequences</taxon>
        <taxon>metagenomes</taxon>
        <taxon>ecological metagenomes</taxon>
    </lineage>
</organism>
<gene>
    <name evidence="3" type="ORF">MNB_SV-6-382</name>
</gene>
<evidence type="ECO:0008006" key="4">
    <source>
        <dbReference type="Google" id="ProtNLM"/>
    </source>
</evidence>
<evidence type="ECO:0000313" key="3">
    <source>
        <dbReference type="EMBL" id="SFV62267.1"/>
    </source>
</evidence>
<dbReference type="SUPFAM" id="SSF56935">
    <property type="entry name" value="Porins"/>
    <property type="match status" value="1"/>
</dbReference>
<evidence type="ECO:0000256" key="1">
    <source>
        <dbReference type="ARBA" id="ARBA00022448"/>
    </source>
</evidence>
<dbReference type="Pfam" id="PF03573">
    <property type="entry name" value="OprD"/>
    <property type="match status" value="1"/>
</dbReference>
<keyword evidence="1" id="KW-0813">Transport</keyword>
<dbReference type="InterPro" id="IPR005318">
    <property type="entry name" value="OM_porin_bac"/>
</dbReference>